<evidence type="ECO:0000313" key="10">
    <source>
        <dbReference type="EMBL" id="KAF6030582.1"/>
    </source>
</evidence>
<evidence type="ECO:0000256" key="5">
    <source>
        <dbReference type="ARBA" id="ARBA00022825"/>
    </source>
</evidence>
<dbReference type="GO" id="GO:0000139">
    <property type="term" value="C:Golgi membrane"/>
    <property type="evidence" value="ECO:0007669"/>
    <property type="project" value="TreeGrafter"/>
</dbReference>
<keyword evidence="8" id="KW-1133">Transmembrane helix</keyword>
<dbReference type="OrthoDB" id="6255718at2759"/>
<feature type="transmembrane region" description="Helical" evidence="8">
    <location>
        <begin position="90"/>
        <end position="111"/>
    </location>
</feature>
<evidence type="ECO:0000313" key="11">
    <source>
        <dbReference type="Proteomes" id="UP000593567"/>
    </source>
</evidence>
<keyword evidence="1" id="KW-0645">Protease</keyword>
<evidence type="ECO:0000256" key="6">
    <source>
        <dbReference type="ARBA" id="ARBA00023145"/>
    </source>
</evidence>
<reference evidence="10" key="1">
    <citation type="submission" date="2020-06" db="EMBL/GenBank/DDBJ databases">
        <title>Draft genome of Bugula neritina, a colonial animal packing powerful symbionts and potential medicines.</title>
        <authorList>
            <person name="Rayko M."/>
        </authorList>
    </citation>
    <scope>NUCLEOTIDE SEQUENCE [LARGE SCALE GENOMIC DNA]</scope>
    <source>
        <strain evidence="10">Kwan_BN1</strain>
    </source>
</reference>
<dbReference type="GO" id="GO:0004252">
    <property type="term" value="F:serine-type endopeptidase activity"/>
    <property type="evidence" value="ECO:0007669"/>
    <property type="project" value="TreeGrafter"/>
</dbReference>
<dbReference type="Pfam" id="PF16470">
    <property type="entry name" value="S8_pro-domain"/>
    <property type="match status" value="1"/>
</dbReference>
<keyword evidence="4" id="KW-0378">Hydrolase</keyword>
<dbReference type="GO" id="GO:0016486">
    <property type="term" value="P:peptide hormone processing"/>
    <property type="evidence" value="ECO:0007669"/>
    <property type="project" value="TreeGrafter"/>
</dbReference>
<organism evidence="10 11">
    <name type="scientific">Bugula neritina</name>
    <name type="common">Brown bryozoan</name>
    <name type="synonym">Sertularia neritina</name>
    <dbReference type="NCBI Taxonomy" id="10212"/>
    <lineage>
        <taxon>Eukaryota</taxon>
        <taxon>Metazoa</taxon>
        <taxon>Spiralia</taxon>
        <taxon>Lophotrochozoa</taxon>
        <taxon>Bryozoa</taxon>
        <taxon>Gymnolaemata</taxon>
        <taxon>Cheilostomatida</taxon>
        <taxon>Flustrina</taxon>
        <taxon>Buguloidea</taxon>
        <taxon>Bugulidae</taxon>
        <taxon>Bugula</taxon>
    </lineage>
</organism>
<evidence type="ECO:0000256" key="8">
    <source>
        <dbReference type="SAM" id="Phobius"/>
    </source>
</evidence>
<evidence type="ECO:0000259" key="9">
    <source>
        <dbReference type="Pfam" id="PF16470"/>
    </source>
</evidence>
<keyword evidence="5" id="KW-0720">Serine protease</keyword>
<keyword evidence="11" id="KW-1185">Reference proteome</keyword>
<evidence type="ECO:0000256" key="3">
    <source>
        <dbReference type="ARBA" id="ARBA00022729"/>
    </source>
</evidence>
<evidence type="ECO:0000256" key="7">
    <source>
        <dbReference type="ARBA" id="ARBA00023180"/>
    </source>
</evidence>
<keyword evidence="8" id="KW-0812">Transmembrane</keyword>
<dbReference type="PANTHER" id="PTHR42884">
    <property type="entry name" value="PROPROTEIN CONVERTASE SUBTILISIN/KEXIN-RELATED"/>
    <property type="match status" value="1"/>
</dbReference>
<keyword evidence="6" id="KW-0865">Zymogen</keyword>
<dbReference type="Gene3D" id="3.30.70.850">
    <property type="entry name" value="Peptidase S8, pro-domain"/>
    <property type="match status" value="1"/>
</dbReference>
<accession>A0A7J7JW22</accession>
<keyword evidence="7" id="KW-0325">Glycoprotein</keyword>
<evidence type="ECO:0000256" key="2">
    <source>
        <dbReference type="ARBA" id="ARBA00022685"/>
    </source>
</evidence>
<dbReference type="Proteomes" id="UP000593567">
    <property type="component" value="Unassembled WGS sequence"/>
</dbReference>
<gene>
    <name evidence="10" type="ORF">EB796_011119</name>
</gene>
<dbReference type="AlphaFoldDB" id="A0A7J7JW22"/>
<name>A0A7J7JW22_BUGNE</name>
<dbReference type="EMBL" id="VXIV02001689">
    <property type="protein sequence ID" value="KAF6030582.1"/>
    <property type="molecule type" value="Genomic_DNA"/>
</dbReference>
<comment type="caution">
    <text evidence="10">The sequence shown here is derived from an EMBL/GenBank/DDBJ whole genome shotgun (WGS) entry which is preliminary data.</text>
</comment>
<keyword evidence="2" id="KW-0165">Cleavage on pair of basic residues</keyword>
<feature type="transmembrane region" description="Helical" evidence="8">
    <location>
        <begin position="52"/>
        <end position="78"/>
    </location>
</feature>
<feature type="domain" description="Peptidase S8 pro-domain" evidence="9">
    <location>
        <begin position="109"/>
        <end position="174"/>
    </location>
</feature>
<dbReference type="PANTHER" id="PTHR42884:SF3">
    <property type="entry name" value="FURIN-LIKE PROTEASE 1, ISOFORMS 1_1-X_2"/>
    <property type="match status" value="1"/>
</dbReference>
<dbReference type="FunFam" id="3.30.70.850:FF:000001">
    <property type="entry name" value="Proprotein convertase subtilisin/kexin type 5"/>
    <property type="match status" value="1"/>
</dbReference>
<evidence type="ECO:0000256" key="1">
    <source>
        <dbReference type="ARBA" id="ARBA00022670"/>
    </source>
</evidence>
<dbReference type="SUPFAM" id="SSF54897">
    <property type="entry name" value="Protease propeptides/inhibitors"/>
    <property type="match status" value="1"/>
</dbReference>
<sequence>MVVYAEVVLKEHFRVVEAFLVSRIVISLKMVRKLYRQLNSIQHLVTIAKLTFKFIIASTLDCLFNNNVVNVIVLMLMLAEMWLRTSSIYLIIWCSIIPLTYSAIYSNLWAVHIKGGERVARSVAEETGFVYLNKFMDEYYHFQHHEVKKRSLQASHHHHSKLTLHPEVHWVPNRKSRGERKETLFLSQTPNICRNGICMALETVEEAALQT</sequence>
<keyword evidence="8" id="KW-0472">Membrane</keyword>
<keyword evidence="3" id="KW-0732">Signal</keyword>
<dbReference type="InterPro" id="IPR032815">
    <property type="entry name" value="S8_pro-domain"/>
</dbReference>
<dbReference type="GO" id="GO:0005802">
    <property type="term" value="C:trans-Golgi network"/>
    <property type="evidence" value="ECO:0007669"/>
    <property type="project" value="TreeGrafter"/>
</dbReference>
<evidence type="ECO:0000256" key="4">
    <source>
        <dbReference type="ARBA" id="ARBA00022801"/>
    </source>
</evidence>
<dbReference type="InterPro" id="IPR038466">
    <property type="entry name" value="S8_pro-domain_sf"/>
</dbReference>
<protein>
    <submittedName>
        <fullName evidence="10">FURIN</fullName>
    </submittedName>
</protein>
<proteinExistence type="predicted"/>